<organism evidence="1 2">
    <name type="scientific">Rhodopirellula sallentina SM41</name>
    <dbReference type="NCBI Taxonomy" id="1263870"/>
    <lineage>
        <taxon>Bacteria</taxon>
        <taxon>Pseudomonadati</taxon>
        <taxon>Planctomycetota</taxon>
        <taxon>Planctomycetia</taxon>
        <taxon>Pirellulales</taxon>
        <taxon>Pirellulaceae</taxon>
        <taxon>Rhodopirellula</taxon>
    </lineage>
</organism>
<proteinExistence type="predicted"/>
<comment type="caution">
    <text evidence="1">The sequence shown here is derived from an EMBL/GenBank/DDBJ whole genome shotgun (WGS) entry which is preliminary data.</text>
</comment>
<dbReference type="AlphaFoldDB" id="M5U1S5"/>
<protein>
    <submittedName>
        <fullName evidence="1">Uncharacterized protein</fullName>
    </submittedName>
</protein>
<keyword evidence="2" id="KW-1185">Reference proteome</keyword>
<dbReference type="EMBL" id="ANOH01000481">
    <property type="protein sequence ID" value="EMI51801.1"/>
    <property type="molecule type" value="Genomic_DNA"/>
</dbReference>
<dbReference type="PATRIC" id="fig|1263870.3.peg.7191"/>
<accession>M5U1S5</accession>
<evidence type="ECO:0000313" key="1">
    <source>
        <dbReference type="EMBL" id="EMI51801.1"/>
    </source>
</evidence>
<dbReference type="Proteomes" id="UP000011885">
    <property type="component" value="Unassembled WGS sequence"/>
</dbReference>
<name>M5U1S5_9BACT</name>
<sequence length="54" mass="6462">MIAEPLRELRRDVREEWMRRSAEKNALVPIDRDPVPDQYSNAVREYYERLGSGQ</sequence>
<reference evidence="1 2" key="1">
    <citation type="journal article" date="2013" name="Mar. Genomics">
        <title>Expression of sulfatases in Rhodopirellula baltica and the diversity of sulfatases in the genus Rhodopirellula.</title>
        <authorList>
            <person name="Wegner C.E."/>
            <person name="Richter-Heitmann T."/>
            <person name="Klindworth A."/>
            <person name="Klockow C."/>
            <person name="Richter M."/>
            <person name="Achstetter T."/>
            <person name="Glockner F.O."/>
            <person name="Harder J."/>
        </authorList>
    </citation>
    <scope>NUCLEOTIDE SEQUENCE [LARGE SCALE GENOMIC DNA]</scope>
    <source>
        <strain evidence="1 2">SM41</strain>
    </source>
</reference>
<evidence type="ECO:0000313" key="2">
    <source>
        <dbReference type="Proteomes" id="UP000011885"/>
    </source>
</evidence>
<gene>
    <name evidence="1" type="ORF">RSSM_06778</name>
</gene>